<name>A0ACC1TCD3_9APHY</name>
<keyword evidence="2" id="KW-1185">Reference proteome</keyword>
<comment type="caution">
    <text evidence="1">The sequence shown here is derived from an EMBL/GenBank/DDBJ whole genome shotgun (WGS) entry which is preliminary data.</text>
</comment>
<reference evidence="1" key="1">
    <citation type="submission" date="2022-07" db="EMBL/GenBank/DDBJ databases">
        <title>Genome Sequence of Phlebia brevispora.</title>
        <authorList>
            <person name="Buettner E."/>
        </authorList>
    </citation>
    <scope>NUCLEOTIDE SEQUENCE</scope>
    <source>
        <strain evidence="1">MPL23</strain>
    </source>
</reference>
<organism evidence="1 2">
    <name type="scientific">Phlebia brevispora</name>
    <dbReference type="NCBI Taxonomy" id="194682"/>
    <lineage>
        <taxon>Eukaryota</taxon>
        <taxon>Fungi</taxon>
        <taxon>Dikarya</taxon>
        <taxon>Basidiomycota</taxon>
        <taxon>Agaricomycotina</taxon>
        <taxon>Agaricomycetes</taxon>
        <taxon>Polyporales</taxon>
        <taxon>Meruliaceae</taxon>
        <taxon>Phlebia</taxon>
    </lineage>
</organism>
<accession>A0ACC1TCD3</accession>
<gene>
    <name evidence="1" type="ORF">NM688_g1019</name>
</gene>
<sequence>MIQGLSGALSQLQREQKKHSVHLATLRAQVRKNAGARDDALGPQWSSWVSKTVIKLEEQGVLEAPAPGHVTFTPDVRKDIAAARRELGVATSYGAAAEDHIIKTVASSISCGGKRRRRSSILNMPLNVDKDDEEPRSASCAGNGRNSLPNKRVRMQNDVPSSWTKSKLLGQYKSLNEARMGDQSKLAELDRLREELSILHRKLEEVELENEELRQRSREEYCDTPTRLSADNTGSHSFVLETPASSPLRPNLPNVITNCSSVPGVIRTESGSLIDHYSKQPTPAPSTPGPAGVNDSFDYSVRDQSFHDDVDVFSAPQGLATPTATPRMTTRTLTPSPGDSESRGHVSSLHGAVEARESELRALRKTHDQLVAARIELQELLSTRNADIAGLRAELQERAKTVYVLQAELAAANAANSASVVSEEDMRKVLDSEKSAGGRVEFDICVKRSLLGSLFSTKEQLRDQVADLNNAITTLRTSYDRQGSQASEKDKLNERLLVAAEVENSLQDALCAASMKFSELNSRHRDLESRYSSVEQSLRAVESQLVQAKERLGRAESDLFKTSEERRQALSRSADLESKLLEAQVSMDTLQQDIETANKAVDEKEAMITRQTLALKELQDRERSLKAEGASLNTAITTLHTQAADKNATIETLRAALHTATARITLLEATIVEKGADITKLQGIRDVAEEQVSELAAQLRASEARCTRLGLLVASVQGELKEMASNAERFQTDLARSQQAYGTLEAELESVKSNNDTFQLELRSKVAEVASLQVDLGRARDTERRLQLRVVEIQDEKVAHEERFRNSLAAVQDSLNASEAESRNLRSSLQALRDEKRELKSLLCQRETELTSAQTASSTEGERAENLQAQLREAVARVETAEREADELHEAKLEDERNMAVLQEAFQQFRKVQLENLAQAERKISSAVLSPMPKGRRSSIMPADRKVKFRSAMMVVLTSNRTEDILAKHLDTIGLARDLRSVAGPGKRGPYNNRRGREPRAGLVVIGRTRVGLEMIALTILRSVSNSETDHVHAIFRRYSPISPLVTAIAELSQHGRPMFPGGFGDLFRGHKPPSVGKVSTRLWLIMYPVVSSMAFPCDPLQWKRPTSYPILEHDKVRVRYVRLAYTHNLRRPNTLISLHSPDPNLRRRSLWRLEVHLDPFIMLPSVPARAVFADRSTATYASARDWTDMQLPESTYGANPLKARVQTCLFLRTRLLLPFETQLKDVSTPHPPRVAHSSPQRASAIHQAMAGLTLSATL</sequence>
<evidence type="ECO:0000313" key="1">
    <source>
        <dbReference type="EMBL" id="KAJ3558276.1"/>
    </source>
</evidence>
<evidence type="ECO:0000313" key="2">
    <source>
        <dbReference type="Proteomes" id="UP001148662"/>
    </source>
</evidence>
<protein>
    <submittedName>
        <fullName evidence="1">Uncharacterized protein</fullName>
    </submittedName>
</protein>
<dbReference type="Proteomes" id="UP001148662">
    <property type="component" value="Unassembled WGS sequence"/>
</dbReference>
<dbReference type="EMBL" id="JANHOG010000098">
    <property type="protein sequence ID" value="KAJ3558276.1"/>
    <property type="molecule type" value="Genomic_DNA"/>
</dbReference>
<proteinExistence type="predicted"/>